<feature type="compositionally biased region" description="Low complexity" evidence="3">
    <location>
        <begin position="660"/>
        <end position="678"/>
    </location>
</feature>
<keyword evidence="1 2" id="KW-0175">Coiled coil</keyword>
<keyword evidence="8" id="KW-1267">Proteomics identification</keyword>
<evidence type="ECO:0000256" key="2">
    <source>
        <dbReference type="SAM" id="Coils"/>
    </source>
</evidence>
<dbReference type="OrthoDB" id="6766775at2759"/>
<reference evidence="5" key="3">
    <citation type="submission" date="2025-08" db="UniProtKB">
        <authorList>
            <consortium name="Ensembl"/>
        </authorList>
    </citation>
    <scope>IDENTIFICATION</scope>
    <source>
        <strain evidence="5">C57BL/6J</strain>
    </source>
</reference>
<protein>
    <submittedName>
        <fullName evidence="5">Outer dynein arm docking complex subunit 1</fullName>
    </submittedName>
</protein>
<proteinExistence type="evidence at protein level"/>
<dbReference type="AlphaFoldDB" id="A0A1B0GR16"/>
<dbReference type="InterPro" id="IPR051876">
    <property type="entry name" value="ODA-DC/CCD"/>
</dbReference>
<dbReference type="VEuPathDB" id="HostDB:ENSMUSG00000040189"/>
<dbReference type="Ensembl" id="ENSMUST00000210039.3">
    <property type="protein sequence ID" value="ENSMUSP00000147338.3"/>
    <property type="gene ID" value="ENSMUSG00000040189.19"/>
</dbReference>
<dbReference type="GeneTree" id="ENSGT00950000183364"/>
<sequence>MSRMRLGPPTRSARSEEGSEIFLEGSVDGELSRLQRQCKMMELERRAYSKEVHQRLRKQVEEIRQLEMLRAKLQTQINVAQSQVKRLGDKKHLAEMECLLKSRAQVQVEIEALQEQNRALDKQIQDWETHVLTQSKEASAPDLIMYQKMKIQRRIRILEDQLDRVTCHFDIHLVRNAALREELELLRIERGRYLNMDRKLKKEIHLLREMVGALSTSSTSAYTAREEAKTKMGMLQERAEKELAQSDTEAQILLRQISHLEQLHRFLKLKNDERQPDPRVVQKAEQRDWEVSEGLRKTSQEKLVLRYEDTLGKLAQLTGESDPDLLVEKYLELEERNFAEFNFINEQNSEIHHLQEEIKEMQEALVSEHASQDKQRMQQEQQCKMLQQDVDKMCSESEQLEGRFQVLRGQLEKIKTDIQVLFDKAKCDSSVIKDLLGVKTYMRDRDIGLFLSTIERRLVQLLTVQAFLQVQNLAPLADAALLALGQSLQEPSKKTTPLKPPDTMEDSSGAVIKEDYPMSKEELLSQVMKSLQLQDEEESAKKLDSSPSLTLSSPQISLVTVPKHSKKTSVVPESILSHKTNRGRGTGSVSHVTFGDSASAAGPVAMASASASGAPVSSRSSQGGRGGFKPTSSSSYLGSTGYLETSRGRESTAGGVHSQSMGSELSRGLSSSSGHASSPAPPSRPSSSTSKDSRGYN</sequence>
<reference evidence="5" key="4">
    <citation type="submission" date="2025-09" db="UniProtKB">
        <authorList>
            <consortium name="Ensembl"/>
        </authorList>
    </citation>
    <scope>IDENTIFICATION</scope>
    <source>
        <strain evidence="5">C57BL/6J</strain>
    </source>
</reference>
<feature type="coiled-coil region" evidence="2">
    <location>
        <begin position="225"/>
        <end position="256"/>
    </location>
</feature>
<dbReference type="MGI" id="MGI:2446120">
    <property type="gene designation" value="Odad1"/>
</dbReference>
<name>A0A1B0GR16_MOUSE</name>
<dbReference type="Pfam" id="PF21773">
    <property type="entry name" value="ODAD1_CC"/>
    <property type="match status" value="1"/>
</dbReference>
<accession>A0A1B0GR16</accession>
<evidence type="ECO:0000256" key="3">
    <source>
        <dbReference type="SAM" id="MobiDB-lite"/>
    </source>
</evidence>
<evidence type="ECO:0000313" key="6">
    <source>
        <dbReference type="MGI" id="MGI:2446120"/>
    </source>
</evidence>
<dbReference type="SMR" id="A0A1B0GR16"/>
<evidence type="ECO:0000256" key="1">
    <source>
        <dbReference type="ARBA" id="ARBA00023054"/>
    </source>
</evidence>
<feature type="compositionally biased region" description="Low complexity" evidence="3">
    <location>
        <begin position="545"/>
        <end position="558"/>
    </location>
</feature>
<dbReference type="PANTHER" id="PTHR21694">
    <property type="entry name" value="COILED-COIL DOMAIN-CONTAINING PROTEIN 63"/>
    <property type="match status" value="1"/>
</dbReference>
<dbReference type="ProteomicsDB" id="371391"/>
<reference evidence="5 7" key="2">
    <citation type="journal article" date="2011" name="PLoS Biol.">
        <title>Modernizing reference genome assemblies.</title>
        <authorList>
            <person name="Church D.M."/>
            <person name="Schneider V.A."/>
            <person name="Graves T."/>
            <person name="Auger K."/>
            <person name="Cunningham F."/>
            <person name="Bouk N."/>
            <person name="Chen H.C."/>
            <person name="Agarwala R."/>
            <person name="McLaren W.M."/>
            <person name="Ritchie G.R."/>
            <person name="Albracht D."/>
            <person name="Kremitzki M."/>
            <person name="Rock S."/>
            <person name="Kotkiewicz H."/>
            <person name="Kremitzki C."/>
            <person name="Wollam A."/>
            <person name="Trani L."/>
            <person name="Fulton L."/>
            <person name="Fulton R."/>
            <person name="Matthews L."/>
            <person name="Whitehead S."/>
            <person name="Chow W."/>
            <person name="Torrance J."/>
            <person name="Dunn M."/>
            <person name="Harden G."/>
            <person name="Threadgold G."/>
            <person name="Wood J."/>
            <person name="Collins J."/>
            <person name="Heath P."/>
            <person name="Griffiths G."/>
            <person name="Pelan S."/>
            <person name="Grafham D."/>
            <person name="Eichler E.E."/>
            <person name="Weinstock G."/>
            <person name="Mardis E.R."/>
            <person name="Wilson R.K."/>
            <person name="Howe K."/>
            <person name="Flicek P."/>
            <person name="Hubbard T."/>
        </authorList>
    </citation>
    <scope>NUCLEOTIDE SEQUENCE [LARGE SCALE GENOMIC DNA]</scope>
    <source>
        <strain evidence="5 7">C57BL/6J</strain>
    </source>
</reference>
<dbReference type="AGR" id="MGI:2446120"/>
<feature type="coiled-coil region" evidence="2">
    <location>
        <begin position="344"/>
        <end position="403"/>
    </location>
</feature>
<evidence type="ECO:0007829" key="8">
    <source>
        <dbReference type="ProteomicsDB" id="A0A1B0GR16"/>
    </source>
</evidence>
<dbReference type="Bgee" id="ENSMUSG00000040189">
    <property type="expression patterns" value="Expressed in choroid plexus of lateral ventricle and 84 other cell types or tissues"/>
</dbReference>
<evidence type="ECO:0000259" key="4">
    <source>
        <dbReference type="Pfam" id="PF21773"/>
    </source>
</evidence>
<dbReference type="ExpressionAtlas" id="A0A1B0GR16">
    <property type="expression patterns" value="baseline and differential"/>
</dbReference>
<dbReference type="PANTHER" id="PTHR21694:SF35">
    <property type="entry name" value="OUTER DYNEIN ARM-DOCKING COMPLEX SUBUNIT 1"/>
    <property type="match status" value="1"/>
</dbReference>
<dbReference type="Proteomes" id="UP000000589">
    <property type="component" value="Chromosome 7"/>
</dbReference>
<feature type="region of interest" description="Disordered" evidence="3">
    <location>
        <begin position="613"/>
        <end position="697"/>
    </location>
</feature>
<gene>
    <name evidence="5 6" type="primary">Odad1</name>
</gene>
<feature type="coiled-coil region" evidence="2">
    <location>
        <begin position="31"/>
        <end position="130"/>
    </location>
</feature>
<feature type="region of interest" description="Disordered" evidence="3">
    <location>
        <begin position="535"/>
        <end position="591"/>
    </location>
</feature>
<feature type="compositionally biased region" description="Low complexity" evidence="3">
    <location>
        <begin position="631"/>
        <end position="643"/>
    </location>
</feature>
<evidence type="ECO:0000313" key="5">
    <source>
        <dbReference type="Ensembl" id="ENSMUSP00000147338.3"/>
    </source>
</evidence>
<feature type="compositionally biased region" description="Low complexity" evidence="3">
    <location>
        <begin position="613"/>
        <end position="622"/>
    </location>
</feature>
<feature type="domain" description="ODAD1 central coiled coil region" evidence="4">
    <location>
        <begin position="152"/>
        <end position="437"/>
    </location>
</feature>
<evidence type="ECO:0000313" key="7">
    <source>
        <dbReference type="Proteomes" id="UP000000589"/>
    </source>
</evidence>
<reference evidence="5 7" key="1">
    <citation type="journal article" date="2009" name="PLoS Biol.">
        <title>Lineage-specific biology revealed by a finished genome assembly of the mouse.</title>
        <authorList>
            <consortium name="Mouse Genome Sequencing Consortium"/>
            <person name="Church D.M."/>
            <person name="Goodstadt L."/>
            <person name="Hillier L.W."/>
            <person name="Zody M.C."/>
            <person name="Goldstein S."/>
            <person name="She X."/>
            <person name="Bult C.J."/>
            <person name="Agarwala R."/>
            <person name="Cherry J.L."/>
            <person name="DiCuccio M."/>
            <person name="Hlavina W."/>
            <person name="Kapustin Y."/>
            <person name="Meric P."/>
            <person name="Maglott D."/>
            <person name="Birtle Z."/>
            <person name="Marques A.C."/>
            <person name="Graves T."/>
            <person name="Zhou S."/>
            <person name="Teague B."/>
            <person name="Potamousis K."/>
            <person name="Churas C."/>
            <person name="Place M."/>
            <person name="Herschleb J."/>
            <person name="Runnheim R."/>
            <person name="Forrest D."/>
            <person name="Amos-Landgraf J."/>
            <person name="Schwartz D.C."/>
            <person name="Cheng Z."/>
            <person name="Lindblad-Toh K."/>
            <person name="Eichler E.E."/>
            <person name="Ponting C.P."/>
        </authorList>
    </citation>
    <scope>NUCLEOTIDE SEQUENCE [LARGE SCALE GENOMIC DNA]</scope>
    <source>
        <strain evidence="5 7">C57BL/6J</strain>
    </source>
</reference>
<dbReference type="InterPro" id="IPR049258">
    <property type="entry name" value="ODAD1_CC"/>
</dbReference>
<organism evidence="5 7">
    <name type="scientific">Mus musculus</name>
    <name type="common">Mouse</name>
    <dbReference type="NCBI Taxonomy" id="10090"/>
    <lineage>
        <taxon>Eukaryota</taxon>
        <taxon>Metazoa</taxon>
        <taxon>Chordata</taxon>
        <taxon>Craniata</taxon>
        <taxon>Vertebrata</taxon>
        <taxon>Euteleostomi</taxon>
        <taxon>Mammalia</taxon>
        <taxon>Eutheria</taxon>
        <taxon>Euarchontoglires</taxon>
        <taxon>Glires</taxon>
        <taxon>Rodentia</taxon>
        <taxon>Myomorpha</taxon>
        <taxon>Muroidea</taxon>
        <taxon>Muridae</taxon>
        <taxon>Murinae</taxon>
        <taxon>Mus</taxon>
        <taxon>Mus</taxon>
    </lineage>
</organism>
<keyword evidence="7" id="KW-1185">Reference proteome</keyword>